<dbReference type="PANTHER" id="PTHR45913:SF22">
    <property type="entry name" value="SCAN BOX DOMAIN-CONTAINING PROTEIN"/>
    <property type="match status" value="1"/>
</dbReference>
<gene>
    <name evidence="3" type="ORF">PARMNEM_LOCUS8441</name>
</gene>
<organism evidence="3 4">
    <name type="scientific">Parnassius mnemosyne</name>
    <name type="common">clouded apollo</name>
    <dbReference type="NCBI Taxonomy" id="213953"/>
    <lineage>
        <taxon>Eukaryota</taxon>
        <taxon>Metazoa</taxon>
        <taxon>Ecdysozoa</taxon>
        <taxon>Arthropoda</taxon>
        <taxon>Hexapoda</taxon>
        <taxon>Insecta</taxon>
        <taxon>Pterygota</taxon>
        <taxon>Neoptera</taxon>
        <taxon>Endopterygota</taxon>
        <taxon>Lepidoptera</taxon>
        <taxon>Glossata</taxon>
        <taxon>Ditrysia</taxon>
        <taxon>Papilionoidea</taxon>
        <taxon>Papilionidae</taxon>
        <taxon>Parnassiinae</taxon>
        <taxon>Parnassini</taxon>
        <taxon>Parnassius</taxon>
        <taxon>Driopa</taxon>
    </lineage>
</organism>
<feature type="domain" description="Tyr recombinase" evidence="2">
    <location>
        <begin position="165"/>
        <end position="309"/>
    </location>
</feature>
<protein>
    <recommendedName>
        <fullName evidence="2">Tyr recombinase domain-containing protein</fullName>
    </recommendedName>
</protein>
<dbReference type="GO" id="GO:0015074">
    <property type="term" value="P:DNA integration"/>
    <property type="evidence" value="ECO:0007669"/>
    <property type="project" value="InterPro"/>
</dbReference>
<evidence type="ECO:0000313" key="3">
    <source>
        <dbReference type="EMBL" id="CAK1587693.1"/>
    </source>
</evidence>
<evidence type="ECO:0000256" key="1">
    <source>
        <dbReference type="ARBA" id="ARBA00023172"/>
    </source>
</evidence>
<dbReference type="PANTHER" id="PTHR45913">
    <property type="entry name" value="EPM2A-INTERACTING PROTEIN 1"/>
    <property type="match status" value="1"/>
</dbReference>
<dbReference type="InterPro" id="IPR002104">
    <property type="entry name" value="Integrase_catalytic"/>
</dbReference>
<proteinExistence type="predicted"/>
<evidence type="ECO:0000259" key="2">
    <source>
        <dbReference type="Pfam" id="PF00589"/>
    </source>
</evidence>
<dbReference type="Gene3D" id="1.10.443.10">
    <property type="entry name" value="Intergrase catalytic core"/>
    <property type="match status" value="1"/>
</dbReference>
<dbReference type="Pfam" id="PF00589">
    <property type="entry name" value="Phage_integrase"/>
    <property type="match status" value="1"/>
</dbReference>
<dbReference type="CDD" id="cd00397">
    <property type="entry name" value="DNA_BRE_C"/>
    <property type="match status" value="1"/>
</dbReference>
<sequence length="367" mass="40905">MSLSNTTVQSRILDLSNDILATVIHKIKESPMFALQLDESTGVTSCSQLLIFTVYIKDHHVKEEYLFCKSLATTTHGEDVFETLKQFIEENGVDSSNLVGVYTGGAPSMMGARFGFQALVKQVAPQVLSYHCMIHRYALAFKTLPLDLLSTLSDAVKIVALIFGVVGAFRREELGNITLKDIEAHGKMLLIKIPNTKNKIPRSFVVEGDFLRIMQKYMNQRSQKAKTDRFFQNYQKGKCTAQAIGINKSGNMPKEIATFLSLPDAEYYTGHSFRRTSATLLADSGANLTSLKRLGDWKSDKIAEGYIADSLNNKLETGKKITQSINLKSSPSPSHDNTILKRTFVHLPSLIMIIHQIQFHQLANAIV</sequence>
<dbReference type="InterPro" id="IPR011010">
    <property type="entry name" value="DNA_brk_join_enz"/>
</dbReference>
<dbReference type="AlphaFoldDB" id="A0AAV1KXF1"/>
<name>A0AAV1KXF1_9NEOP</name>
<keyword evidence="1" id="KW-0233">DNA recombination</keyword>
<evidence type="ECO:0000313" key="4">
    <source>
        <dbReference type="Proteomes" id="UP001314205"/>
    </source>
</evidence>
<comment type="caution">
    <text evidence="3">The sequence shown here is derived from an EMBL/GenBank/DDBJ whole genome shotgun (WGS) entry which is preliminary data.</text>
</comment>
<dbReference type="GO" id="GO:0006310">
    <property type="term" value="P:DNA recombination"/>
    <property type="evidence" value="ECO:0007669"/>
    <property type="project" value="UniProtKB-KW"/>
</dbReference>
<dbReference type="SUPFAM" id="SSF56349">
    <property type="entry name" value="DNA breaking-rejoining enzymes"/>
    <property type="match status" value="1"/>
</dbReference>
<dbReference type="InterPro" id="IPR013762">
    <property type="entry name" value="Integrase-like_cat_sf"/>
</dbReference>
<dbReference type="EMBL" id="CAVLGL010000082">
    <property type="protein sequence ID" value="CAK1587693.1"/>
    <property type="molecule type" value="Genomic_DNA"/>
</dbReference>
<reference evidence="3 4" key="1">
    <citation type="submission" date="2023-11" db="EMBL/GenBank/DDBJ databases">
        <authorList>
            <person name="Hedman E."/>
            <person name="Englund M."/>
            <person name="Stromberg M."/>
            <person name="Nyberg Akerstrom W."/>
            <person name="Nylinder S."/>
            <person name="Jareborg N."/>
            <person name="Kallberg Y."/>
            <person name="Kronander E."/>
        </authorList>
    </citation>
    <scope>NUCLEOTIDE SEQUENCE [LARGE SCALE GENOMIC DNA]</scope>
</reference>
<accession>A0AAV1KXF1</accession>
<keyword evidence="4" id="KW-1185">Reference proteome</keyword>
<dbReference type="GO" id="GO:0003677">
    <property type="term" value="F:DNA binding"/>
    <property type="evidence" value="ECO:0007669"/>
    <property type="project" value="InterPro"/>
</dbReference>
<dbReference type="Proteomes" id="UP001314205">
    <property type="component" value="Unassembled WGS sequence"/>
</dbReference>